<dbReference type="InterPro" id="IPR036565">
    <property type="entry name" value="Mur-like_cat_sf"/>
</dbReference>
<dbReference type="Gene3D" id="3.40.1390.10">
    <property type="entry name" value="MurE/MurF, N-terminal domain"/>
    <property type="match status" value="1"/>
</dbReference>
<dbReference type="InterPro" id="IPR036615">
    <property type="entry name" value="Mur_ligase_C_dom_sf"/>
</dbReference>
<reference evidence="15" key="1">
    <citation type="submission" date="2020-08" db="EMBL/GenBank/DDBJ databases">
        <title>Genomic Encyclopedia of Type Strains, Phase III (KMG-III): the genomes of soil and plant-associated and newly described type strains.</title>
        <authorList>
            <person name="Whitman W."/>
        </authorList>
    </citation>
    <scope>NUCLEOTIDE SEQUENCE [LARGE SCALE GENOMIC DNA]</scope>
    <source>
        <strain evidence="15">CECT 8628</strain>
    </source>
</reference>
<evidence type="ECO:0000256" key="11">
    <source>
        <dbReference type="RuleBase" id="RU004136"/>
    </source>
</evidence>
<evidence type="ECO:0000256" key="10">
    <source>
        <dbReference type="HAMAP-Rule" id="MF_02019"/>
    </source>
</evidence>
<dbReference type="NCBIfam" id="TIGR01143">
    <property type="entry name" value="murF"/>
    <property type="match status" value="1"/>
</dbReference>
<dbReference type="SUPFAM" id="SSF53623">
    <property type="entry name" value="MurD-like peptide ligases, catalytic domain"/>
    <property type="match status" value="1"/>
</dbReference>
<dbReference type="UniPathway" id="UPA00219"/>
<evidence type="ECO:0000313" key="15">
    <source>
        <dbReference type="EMBL" id="MBB3056685.1"/>
    </source>
</evidence>
<dbReference type="InterPro" id="IPR004101">
    <property type="entry name" value="Mur_ligase_C"/>
</dbReference>
<keyword evidence="8 10" id="KW-0131">Cell cycle</keyword>
<dbReference type="InterPro" id="IPR051046">
    <property type="entry name" value="MurCDEF_CellWall_CoF430Synth"/>
</dbReference>
<comment type="function">
    <text evidence="10 11">Involved in cell wall formation. Catalyzes the final step in the synthesis of UDP-N-acetylmuramoyl-pentapeptide, the precursor of murein.</text>
</comment>
<dbReference type="InterPro" id="IPR005863">
    <property type="entry name" value="UDP-N-AcMur_synth"/>
</dbReference>
<dbReference type="InterPro" id="IPR000713">
    <property type="entry name" value="Mur_ligase_N"/>
</dbReference>
<keyword evidence="6 10" id="KW-0133">Cell shape</keyword>
<dbReference type="GO" id="GO:0008360">
    <property type="term" value="P:regulation of cell shape"/>
    <property type="evidence" value="ECO:0007669"/>
    <property type="project" value="UniProtKB-KW"/>
</dbReference>
<keyword evidence="5 10" id="KW-0067">ATP-binding</keyword>
<evidence type="ECO:0000256" key="4">
    <source>
        <dbReference type="ARBA" id="ARBA00022741"/>
    </source>
</evidence>
<evidence type="ECO:0000256" key="1">
    <source>
        <dbReference type="ARBA" id="ARBA00022490"/>
    </source>
</evidence>
<comment type="pathway">
    <text evidence="10 11">Cell wall biogenesis; peptidoglycan biosynthesis.</text>
</comment>
<evidence type="ECO:0000313" key="16">
    <source>
        <dbReference type="Proteomes" id="UP000539265"/>
    </source>
</evidence>
<dbReference type="GO" id="GO:0051301">
    <property type="term" value="P:cell division"/>
    <property type="evidence" value="ECO:0007669"/>
    <property type="project" value="UniProtKB-KW"/>
</dbReference>
<dbReference type="SUPFAM" id="SSF53244">
    <property type="entry name" value="MurD-like peptide ligases, peptide-binding domain"/>
    <property type="match status" value="1"/>
</dbReference>
<comment type="caution">
    <text evidence="15">The sequence shown here is derived from an EMBL/GenBank/DDBJ whole genome shotgun (WGS) entry which is preliminary data.</text>
</comment>
<dbReference type="AlphaFoldDB" id="A0A839SEG7"/>
<name>A0A839SEG7_9SPHI</name>
<protein>
    <recommendedName>
        <fullName evidence="10 11">UDP-N-acetylmuramoyl-tripeptide--D-alanyl-D-alanine ligase</fullName>
        <ecNumber evidence="10 11">6.3.2.10</ecNumber>
    </recommendedName>
    <alternativeName>
        <fullName evidence="10">D-alanyl-D-alanine-adding enzyme</fullName>
    </alternativeName>
</protein>
<comment type="similarity">
    <text evidence="10">Belongs to the MurCDEF family. MurF subfamily.</text>
</comment>
<dbReference type="PANTHER" id="PTHR43024">
    <property type="entry name" value="UDP-N-ACETYLMURAMOYL-TRIPEPTIDE--D-ALANYL-D-ALANINE LIGASE"/>
    <property type="match status" value="1"/>
</dbReference>
<dbReference type="Pfam" id="PF02875">
    <property type="entry name" value="Mur_ligase_C"/>
    <property type="match status" value="1"/>
</dbReference>
<dbReference type="GO" id="GO:0005524">
    <property type="term" value="F:ATP binding"/>
    <property type="evidence" value="ECO:0007669"/>
    <property type="project" value="UniProtKB-UniRule"/>
</dbReference>
<dbReference type="EMBL" id="JACHWX010000009">
    <property type="protein sequence ID" value="MBB3056685.1"/>
    <property type="molecule type" value="Genomic_DNA"/>
</dbReference>
<evidence type="ECO:0000256" key="5">
    <source>
        <dbReference type="ARBA" id="ARBA00022840"/>
    </source>
</evidence>
<dbReference type="EC" id="6.3.2.10" evidence="10 11"/>
<keyword evidence="4 10" id="KW-0547">Nucleotide-binding</keyword>
<organism evidence="15 16">
    <name type="scientific">Mucilaginibacter gotjawali</name>
    <dbReference type="NCBI Taxonomy" id="1550579"/>
    <lineage>
        <taxon>Bacteria</taxon>
        <taxon>Pseudomonadati</taxon>
        <taxon>Bacteroidota</taxon>
        <taxon>Sphingobacteriia</taxon>
        <taxon>Sphingobacteriales</taxon>
        <taxon>Sphingobacteriaceae</taxon>
        <taxon>Mucilaginibacter</taxon>
    </lineage>
</organism>
<keyword evidence="16" id="KW-1185">Reference proteome</keyword>
<evidence type="ECO:0000256" key="6">
    <source>
        <dbReference type="ARBA" id="ARBA00022960"/>
    </source>
</evidence>
<dbReference type="Gene3D" id="3.40.1190.10">
    <property type="entry name" value="Mur-like, catalytic domain"/>
    <property type="match status" value="1"/>
</dbReference>
<comment type="subcellular location">
    <subcellularLocation>
        <location evidence="10 11">Cytoplasm</location>
    </subcellularLocation>
</comment>
<dbReference type="SUPFAM" id="SSF63418">
    <property type="entry name" value="MurE/MurF N-terminal domain"/>
    <property type="match status" value="1"/>
</dbReference>
<dbReference type="HAMAP" id="MF_02019">
    <property type="entry name" value="MurF"/>
    <property type="match status" value="1"/>
</dbReference>
<evidence type="ECO:0000259" key="14">
    <source>
        <dbReference type="Pfam" id="PF08245"/>
    </source>
</evidence>
<evidence type="ECO:0000256" key="9">
    <source>
        <dbReference type="ARBA" id="ARBA00023316"/>
    </source>
</evidence>
<dbReference type="GO" id="GO:0004326">
    <property type="term" value="F:tetrahydrofolylpolyglutamate synthase activity"/>
    <property type="evidence" value="ECO:0007669"/>
    <property type="project" value="InterPro"/>
</dbReference>
<dbReference type="GO" id="GO:0071555">
    <property type="term" value="P:cell wall organization"/>
    <property type="evidence" value="ECO:0007669"/>
    <property type="project" value="UniProtKB-KW"/>
</dbReference>
<dbReference type="InterPro" id="IPR013221">
    <property type="entry name" value="Mur_ligase_cen"/>
</dbReference>
<accession>A0A839SEG7</accession>
<dbReference type="Gene3D" id="3.90.190.20">
    <property type="entry name" value="Mur ligase, C-terminal domain"/>
    <property type="match status" value="1"/>
</dbReference>
<feature type="domain" description="Mur ligase C-terminal" evidence="13">
    <location>
        <begin position="322"/>
        <end position="446"/>
    </location>
</feature>
<keyword evidence="2 10" id="KW-0436">Ligase</keyword>
<dbReference type="InterPro" id="IPR018109">
    <property type="entry name" value="Folylpolyglutamate_synth_CS"/>
</dbReference>
<gene>
    <name evidence="10" type="primary">murF</name>
    <name evidence="15" type="ORF">FHS11_003111</name>
</gene>
<feature type="domain" description="Mur ligase N-terminal catalytic" evidence="12">
    <location>
        <begin position="19"/>
        <end position="85"/>
    </location>
</feature>
<evidence type="ECO:0000259" key="12">
    <source>
        <dbReference type="Pfam" id="PF01225"/>
    </source>
</evidence>
<proteinExistence type="inferred from homology"/>
<dbReference type="GO" id="GO:0047480">
    <property type="term" value="F:UDP-N-acetylmuramoyl-tripeptide-D-alanyl-D-alanine ligase activity"/>
    <property type="evidence" value="ECO:0007669"/>
    <property type="project" value="UniProtKB-UniRule"/>
</dbReference>
<feature type="domain" description="Mur ligase central" evidence="14">
    <location>
        <begin position="97"/>
        <end position="298"/>
    </location>
</feature>
<evidence type="ECO:0000256" key="7">
    <source>
        <dbReference type="ARBA" id="ARBA00022984"/>
    </source>
</evidence>
<dbReference type="Pfam" id="PF08245">
    <property type="entry name" value="Mur_ligase_M"/>
    <property type="match status" value="1"/>
</dbReference>
<dbReference type="GO" id="GO:0005737">
    <property type="term" value="C:cytoplasm"/>
    <property type="evidence" value="ECO:0007669"/>
    <property type="project" value="UniProtKB-SubCell"/>
</dbReference>
<dbReference type="OrthoDB" id="9801978at2"/>
<evidence type="ECO:0000259" key="13">
    <source>
        <dbReference type="Pfam" id="PF02875"/>
    </source>
</evidence>
<dbReference type="PANTHER" id="PTHR43024:SF1">
    <property type="entry name" value="UDP-N-ACETYLMURAMOYL-TRIPEPTIDE--D-ALANYL-D-ALANINE LIGASE"/>
    <property type="match status" value="1"/>
</dbReference>
<comment type="catalytic activity">
    <reaction evidence="10 11">
        <text>D-alanyl-D-alanine + UDP-N-acetyl-alpha-D-muramoyl-L-alanyl-gamma-D-glutamyl-meso-2,6-diaminopimelate + ATP = UDP-N-acetyl-alpha-D-muramoyl-L-alanyl-gamma-D-glutamyl-meso-2,6-diaminopimeloyl-D-alanyl-D-alanine + ADP + phosphate + H(+)</text>
        <dbReference type="Rhea" id="RHEA:28374"/>
        <dbReference type="ChEBI" id="CHEBI:15378"/>
        <dbReference type="ChEBI" id="CHEBI:30616"/>
        <dbReference type="ChEBI" id="CHEBI:43474"/>
        <dbReference type="ChEBI" id="CHEBI:57822"/>
        <dbReference type="ChEBI" id="CHEBI:61386"/>
        <dbReference type="ChEBI" id="CHEBI:83905"/>
        <dbReference type="ChEBI" id="CHEBI:456216"/>
        <dbReference type="EC" id="6.3.2.10"/>
    </reaction>
</comment>
<feature type="binding site" evidence="10">
    <location>
        <begin position="98"/>
        <end position="104"/>
    </location>
    <ligand>
        <name>ATP</name>
        <dbReference type="ChEBI" id="CHEBI:30616"/>
    </ligand>
</feature>
<dbReference type="PROSITE" id="PS01011">
    <property type="entry name" value="FOLYLPOLYGLU_SYNT_1"/>
    <property type="match status" value="1"/>
</dbReference>
<dbReference type="Proteomes" id="UP000539265">
    <property type="component" value="Unassembled WGS sequence"/>
</dbReference>
<keyword evidence="1 10" id="KW-0963">Cytoplasm</keyword>
<dbReference type="InterPro" id="IPR035911">
    <property type="entry name" value="MurE/MurF_N"/>
</dbReference>
<dbReference type="GO" id="GO:0009252">
    <property type="term" value="P:peptidoglycan biosynthetic process"/>
    <property type="evidence" value="ECO:0007669"/>
    <property type="project" value="UniProtKB-UniRule"/>
</dbReference>
<sequence length="457" mass="50393">MTNTEQLYTLFLQHPLIITDTRKILPGSLFFALKGEKFDANTFAEKAIEAGAAYAIIDNPVYQLNEKYLLVDDVLTALQDLARHHRRQLTIPVIGLTGTNGKTTTKELINSVLSQHFKTQATQGNLNNHIGVPLSILTIDASHEMAVIEMGANHQKEIEFLCGIAQPSHGLITNVGKAHLEGFGGFEGVKKGKGELYDFLKKSENPQVRKSEEQDGSGIAFINRDNPDLIEMEQLRGLQNVVYYGKSSANNLVNGEIIENSPLLTLKWANNHTGKSNLVKTQLTGAYNLDNILAAICIGVYFKLSDEEINKGVEDYQPKNNRSQIMQTATNTLICDYYNANPSSMQVAIENIGKIKADRKVLILGDMFELGDEAAAEHTAIIQKAMETPVDQRIFIGKEFALAGATMDHGPWTMDKNVFFDTAEDAVAALKANPIKNSTILVKGSRGMALERLVELF</sequence>
<evidence type="ECO:0000256" key="3">
    <source>
        <dbReference type="ARBA" id="ARBA00022618"/>
    </source>
</evidence>
<evidence type="ECO:0000256" key="8">
    <source>
        <dbReference type="ARBA" id="ARBA00023306"/>
    </source>
</evidence>
<dbReference type="RefSeq" id="WP_096356195.1">
    <property type="nucleotide sequence ID" value="NZ_AP017313.1"/>
</dbReference>
<keyword evidence="3 10" id="KW-0132">Cell division</keyword>
<keyword evidence="7 10" id="KW-0573">Peptidoglycan synthesis</keyword>
<dbReference type="Pfam" id="PF01225">
    <property type="entry name" value="Mur_ligase"/>
    <property type="match status" value="1"/>
</dbReference>
<evidence type="ECO:0000256" key="2">
    <source>
        <dbReference type="ARBA" id="ARBA00022598"/>
    </source>
</evidence>
<keyword evidence="9 10" id="KW-0961">Cell wall biogenesis/degradation</keyword>